<reference evidence="2" key="1">
    <citation type="submission" date="2013-08" db="EMBL/GenBank/DDBJ databases">
        <authorList>
            <person name="Mendez C."/>
            <person name="Richter M."/>
            <person name="Ferrer M."/>
            <person name="Sanchez J."/>
        </authorList>
    </citation>
    <scope>NUCLEOTIDE SEQUENCE</scope>
</reference>
<organism evidence="2">
    <name type="scientific">mine drainage metagenome</name>
    <dbReference type="NCBI Taxonomy" id="410659"/>
    <lineage>
        <taxon>unclassified sequences</taxon>
        <taxon>metagenomes</taxon>
        <taxon>ecological metagenomes</taxon>
    </lineage>
</organism>
<evidence type="ECO:0000313" key="2">
    <source>
        <dbReference type="EMBL" id="EQD42316.1"/>
    </source>
</evidence>
<reference evidence="2" key="2">
    <citation type="journal article" date="2014" name="ISME J.">
        <title>Microbial stratification in low pH oxic and suboxic macroscopic growths along an acid mine drainage.</title>
        <authorList>
            <person name="Mendez-Garcia C."/>
            <person name="Mesa V."/>
            <person name="Sprenger R.R."/>
            <person name="Richter M."/>
            <person name="Diez M.S."/>
            <person name="Solano J."/>
            <person name="Bargiela R."/>
            <person name="Golyshina O.V."/>
            <person name="Manteca A."/>
            <person name="Ramos J.L."/>
            <person name="Gallego J.R."/>
            <person name="Llorente I."/>
            <person name="Martins Dos Santos V.A."/>
            <person name="Jensen O.N."/>
            <person name="Pelaez A.I."/>
            <person name="Sanchez J."/>
            <person name="Ferrer M."/>
        </authorList>
    </citation>
    <scope>NUCLEOTIDE SEQUENCE</scope>
</reference>
<comment type="caution">
    <text evidence="2">The sequence shown here is derived from an EMBL/GenBank/DDBJ whole genome shotgun (WGS) entry which is preliminary data.</text>
</comment>
<dbReference type="SUPFAM" id="SSF56349">
    <property type="entry name" value="DNA breaking-rejoining enzymes"/>
    <property type="match status" value="1"/>
</dbReference>
<name>T0Z2Z2_9ZZZZ</name>
<dbReference type="AlphaFoldDB" id="T0Z2Z2"/>
<dbReference type="GO" id="GO:0006310">
    <property type="term" value="P:DNA recombination"/>
    <property type="evidence" value="ECO:0007669"/>
    <property type="project" value="UniProtKB-KW"/>
</dbReference>
<dbReference type="EMBL" id="AUZY01009315">
    <property type="protein sequence ID" value="EQD42316.1"/>
    <property type="molecule type" value="Genomic_DNA"/>
</dbReference>
<gene>
    <name evidence="2" type="ORF">B1B_14106</name>
</gene>
<keyword evidence="1" id="KW-0233">DNA recombination</keyword>
<proteinExistence type="predicted"/>
<evidence type="ECO:0000256" key="1">
    <source>
        <dbReference type="ARBA" id="ARBA00023172"/>
    </source>
</evidence>
<dbReference type="InterPro" id="IPR013762">
    <property type="entry name" value="Integrase-like_cat_sf"/>
</dbReference>
<dbReference type="Gene3D" id="1.10.443.10">
    <property type="entry name" value="Intergrase catalytic core"/>
    <property type="match status" value="1"/>
</dbReference>
<dbReference type="GO" id="GO:0015074">
    <property type="term" value="P:DNA integration"/>
    <property type="evidence" value="ECO:0007669"/>
    <property type="project" value="InterPro"/>
</dbReference>
<accession>T0Z2Z2</accession>
<protein>
    <submittedName>
        <fullName evidence="2">Phage integrase family protein</fullName>
    </submittedName>
</protein>
<sequence>MIQTYLLAERPETTSTALFVVAKGAHRGQPLTPAGLRRIFRYHREKAGVPAGHPHALRHTFGTAHRWDCRRAYPDHPGLRRPVVHGPTSREEFRDLFFWLRSW</sequence>
<dbReference type="InterPro" id="IPR011010">
    <property type="entry name" value="DNA_brk_join_enz"/>
</dbReference>
<dbReference type="GO" id="GO:0003677">
    <property type="term" value="F:DNA binding"/>
    <property type="evidence" value="ECO:0007669"/>
    <property type="project" value="InterPro"/>
</dbReference>